<keyword evidence="1" id="KW-0812">Transmembrane</keyword>
<keyword evidence="1" id="KW-0472">Membrane</keyword>
<keyword evidence="1" id="KW-1133">Transmembrane helix</keyword>
<protein>
    <recommendedName>
        <fullName evidence="2">LiaF transmembrane domain-containing protein</fullName>
    </recommendedName>
</protein>
<feature type="transmembrane region" description="Helical" evidence="1">
    <location>
        <begin position="78"/>
        <end position="98"/>
    </location>
</feature>
<reference evidence="3 4" key="1">
    <citation type="journal article" date="2014" name="Antonie Van Leeuwenhoek">
        <title>Oenococcus alcoholitolerans sp. nov., a lactic acid bacteria isolated from cachaca and ethanol fermentation processes.</title>
        <authorList>
            <person name="Badotti F."/>
            <person name="Moreira A.P."/>
            <person name="Tonon L.A."/>
            <person name="de Lucena B.T."/>
            <person name="Gomes Fde C."/>
            <person name="Kruger R."/>
            <person name="Thompson C.C."/>
            <person name="de Morais M.A.Jr."/>
            <person name="Rosa C.A."/>
            <person name="Thompson F.L."/>
        </authorList>
    </citation>
    <scope>NUCLEOTIDE SEQUENCE [LARGE SCALE GENOMIC DNA]</scope>
    <source>
        <strain evidence="3 4">UFRJ-M7.2.18</strain>
    </source>
</reference>
<dbReference type="EMBL" id="AXCV01000173">
    <property type="protein sequence ID" value="KGO31875.1"/>
    <property type="molecule type" value="Genomic_DNA"/>
</dbReference>
<proteinExistence type="predicted"/>
<feature type="transmembrane region" description="Helical" evidence="1">
    <location>
        <begin position="54"/>
        <end position="72"/>
    </location>
</feature>
<organism evidence="3 4">
    <name type="scientific">Oenococcus alcoholitolerans</name>
    <dbReference type="NCBI Taxonomy" id="931074"/>
    <lineage>
        <taxon>Bacteria</taxon>
        <taxon>Bacillati</taxon>
        <taxon>Bacillota</taxon>
        <taxon>Bacilli</taxon>
        <taxon>Lactobacillales</taxon>
        <taxon>Lactobacillaceae</taxon>
        <taxon>Oenococcus</taxon>
    </lineage>
</organism>
<evidence type="ECO:0000256" key="1">
    <source>
        <dbReference type="SAM" id="Phobius"/>
    </source>
</evidence>
<dbReference type="InterPro" id="IPR054331">
    <property type="entry name" value="LiaF_TM"/>
</dbReference>
<feature type="transmembrane region" description="Helical" evidence="1">
    <location>
        <begin position="7"/>
        <end position="25"/>
    </location>
</feature>
<evidence type="ECO:0000313" key="3">
    <source>
        <dbReference type="EMBL" id="KGO31875.1"/>
    </source>
</evidence>
<sequence>MSKKRWFWGIFFILAAILLVVSQLGMLTVKIGFFQIILTIFLAAFLIKSLLSLSISGSVFSLAFLLIIYAAPLKISVLSPWTILLVALLLDIGLGMIFRSNFKIKNKYWKFDFPNKNDYKQRGEHKKNISWDFGDTKTNTSSEGEEVTINGKMNSSIRYVKSENLRKVKINTSLSDLKIYFTDAQIKDELELVFSSSLSNIDLYFPNDWQVVDEIDSIWAEIDDSNRGGTGRAKV</sequence>
<accession>A0ABR4XRG6</accession>
<name>A0ABR4XRG6_9LACO</name>
<gene>
    <name evidence="3" type="ORF">Q757_04470</name>
</gene>
<evidence type="ECO:0000313" key="4">
    <source>
        <dbReference type="Proteomes" id="UP000030023"/>
    </source>
</evidence>
<feature type="non-terminal residue" evidence="3">
    <location>
        <position position="235"/>
    </location>
</feature>
<evidence type="ECO:0000259" key="2">
    <source>
        <dbReference type="Pfam" id="PF22570"/>
    </source>
</evidence>
<feature type="domain" description="LiaF transmembrane" evidence="2">
    <location>
        <begin position="7"/>
        <end position="102"/>
    </location>
</feature>
<keyword evidence="4" id="KW-1185">Reference proteome</keyword>
<dbReference type="Pfam" id="PF22570">
    <property type="entry name" value="LiaF-TM"/>
    <property type="match status" value="1"/>
</dbReference>
<dbReference type="Proteomes" id="UP000030023">
    <property type="component" value="Unassembled WGS sequence"/>
</dbReference>
<feature type="transmembrane region" description="Helical" evidence="1">
    <location>
        <begin position="31"/>
        <end position="47"/>
    </location>
</feature>
<comment type="caution">
    <text evidence="3">The sequence shown here is derived from an EMBL/GenBank/DDBJ whole genome shotgun (WGS) entry which is preliminary data.</text>
</comment>